<sequence length="650" mass="71300">MAKPSPYQIEDLVQLFVRTLSPGSLSWLASASLDIDLLRVEGDSVGDMAALSSKLVTRLVDADKLEEALALLKREAKQNPYLVVGLREILEGRRLDSPQLQALLTDYEPFFNSATFQRMLPRVSSVVCAVAVKNELRGTGFLIGPDLVLTNYHVIPECLRPNGAADTFIQDAVGSELQFVFDYQHEPPPQLSGTAGGRSGRVVVVRAAAQWLVHARRTRPGEGTAAAEAVGLQHDYVVVRLERDIGNRPSRVGGGWIRGWLQLPKEECDYVSKKRVVVFQHPAGMAQQLDVGYLEQLDASSTRAWYRVSTAQGSSGGAAVDANGELLALHNAAVDSPPGPPAPRPEDRVNQGVRIDTIAADLRGCAAWQDPPDPDKQATTVWSLNDNTREPRPIIGRRVFREYIEEMMTGDGKRVMSVIGDYGTFVRFTIALLQRMLGNQAQVVRFGPGNMQKLAPEEFARALVEQLGVASDPKDPRPQQTSTETRERWLGLDLPAWVARQLVRHAKAQPGNFPAWVIIDVAVPPNDTVFWTDGLRELVTALVGVRDAGQVVEIPQLRWLFLSTAPLPAAGMDHLKEDLRGDADLPDGFRECMQNAWQSIDQLEAALPENFLRAIAVTTLKDNSRAAAPQSARKALAAKVVDFLESAHTP</sequence>
<dbReference type="EMBL" id="POSP01000003">
    <property type="protein sequence ID" value="PND38315.1"/>
    <property type="molecule type" value="Genomic_DNA"/>
</dbReference>
<proteinExistence type="predicted"/>
<name>A0A2N8KXY5_9BURK</name>
<dbReference type="Pfam" id="PF13365">
    <property type="entry name" value="Trypsin_2"/>
    <property type="match status" value="1"/>
</dbReference>
<dbReference type="Proteomes" id="UP000235916">
    <property type="component" value="Unassembled WGS sequence"/>
</dbReference>
<accession>A0A2N8KXY5</accession>
<organism evidence="1 2">
    <name type="scientific">Kinneretia aquatilis</name>
    <dbReference type="NCBI Taxonomy" id="2070761"/>
    <lineage>
        <taxon>Bacteria</taxon>
        <taxon>Pseudomonadati</taxon>
        <taxon>Pseudomonadota</taxon>
        <taxon>Betaproteobacteria</taxon>
        <taxon>Burkholderiales</taxon>
        <taxon>Sphaerotilaceae</taxon>
        <taxon>Roseateles</taxon>
    </lineage>
</organism>
<evidence type="ECO:0008006" key="3">
    <source>
        <dbReference type="Google" id="ProtNLM"/>
    </source>
</evidence>
<comment type="caution">
    <text evidence="1">The sequence shown here is derived from an EMBL/GenBank/DDBJ whole genome shotgun (WGS) entry which is preliminary data.</text>
</comment>
<protein>
    <recommendedName>
        <fullName evidence="3">Serine protease</fullName>
    </recommendedName>
</protein>
<dbReference type="InterPro" id="IPR043504">
    <property type="entry name" value="Peptidase_S1_PA_chymotrypsin"/>
</dbReference>
<evidence type="ECO:0000313" key="2">
    <source>
        <dbReference type="Proteomes" id="UP000235916"/>
    </source>
</evidence>
<dbReference type="Gene3D" id="2.40.10.10">
    <property type="entry name" value="Trypsin-like serine proteases"/>
    <property type="match status" value="2"/>
</dbReference>
<gene>
    <name evidence="1" type="ORF">C1O66_12800</name>
</gene>
<keyword evidence="2" id="KW-1185">Reference proteome</keyword>
<dbReference type="AlphaFoldDB" id="A0A2N8KXY5"/>
<dbReference type="OrthoDB" id="513782at2"/>
<evidence type="ECO:0000313" key="1">
    <source>
        <dbReference type="EMBL" id="PND38315.1"/>
    </source>
</evidence>
<reference evidence="1 2" key="1">
    <citation type="submission" date="2018-01" db="EMBL/GenBank/DDBJ databases">
        <title>Draft genome sequence of Paucibacter aquatile CR182 isolated from freshwater of the Nakdong River.</title>
        <authorList>
            <person name="Choi A."/>
            <person name="Chung E.J."/>
        </authorList>
    </citation>
    <scope>NUCLEOTIDE SEQUENCE [LARGE SCALE GENOMIC DNA]</scope>
    <source>
        <strain evidence="1 2">CR182</strain>
    </source>
</reference>
<dbReference type="InterPro" id="IPR009003">
    <property type="entry name" value="Peptidase_S1_PA"/>
</dbReference>
<dbReference type="SUPFAM" id="SSF50494">
    <property type="entry name" value="Trypsin-like serine proteases"/>
    <property type="match status" value="1"/>
</dbReference>